<feature type="transmembrane region" description="Helical" evidence="9">
    <location>
        <begin position="36"/>
        <end position="54"/>
    </location>
</feature>
<gene>
    <name evidence="11" type="ORF">RCL2_002324900</name>
    <name evidence="10" type="ORF">RclHR1_04090012</name>
</gene>
<comment type="similarity">
    <text evidence="2">Belongs to the V-ATPase e1/e2 subunit family.</text>
</comment>
<organism evidence="10 12">
    <name type="scientific">Rhizophagus clarus</name>
    <dbReference type="NCBI Taxonomy" id="94130"/>
    <lineage>
        <taxon>Eukaryota</taxon>
        <taxon>Fungi</taxon>
        <taxon>Fungi incertae sedis</taxon>
        <taxon>Mucoromycota</taxon>
        <taxon>Glomeromycotina</taxon>
        <taxon>Glomeromycetes</taxon>
        <taxon>Glomerales</taxon>
        <taxon>Glomeraceae</taxon>
        <taxon>Rhizophagus</taxon>
    </lineage>
</organism>
<name>A0A2Z6RGS5_9GLOM</name>
<dbReference type="Proteomes" id="UP000615446">
    <property type="component" value="Unassembled WGS sequence"/>
</dbReference>
<protein>
    <submittedName>
        <fullName evidence="11">V-type proton ATPase subunit E</fullName>
    </submittedName>
</protein>
<keyword evidence="6 9" id="KW-1133">Transmembrane helix</keyword>
<dbReference type="PANTHER" id="PTHR12263">
    <property type="entry name" value="VACUOLAR ATP SYNTHASE SUBUNIT H"/>
    <property type="match status" value="1"/>
</dbReference>
<evidence type="ECO:0000256" key="9">
    <source>
        <dbReference type="SAM" id="Phobius"/>
    </source>
</evidence>
<comment type="caution">
    <text evidence="10">The sequence shown here is derived from an EMBL/GenBank/DDBJ whole genome shotgun (WGS) entry which is preliminary data.</text>
</comment>
<evidence type="ECO:0000256" key="7">
    <source>
        <dbReference type="ARBA" id="ARBA00023065"/>
    </source>
</evidence>
<reference evidence="11" key="2">
    <citation type="submission" date="2019-10" db="EMBL/GenBank/DDBJ databases">
        <title>Conservation and host-specific expression of non-tandemly repeated heterogenous ribosome RNA gene in arbuscular mycorrhizal fungi.</title>
        <authorList>
            <person name="Maeda T."/>
            <person name="Kobayashi Y."/>
            <person name="Nakagawa T."/>
            <person name="Ezawa T."/>
            <person name="Yamaguchi K."/>
            <person name="Bino T."/>
            <person name="Nishimoto Y."/>
            <person name="Shigenobu S."/>
            <person name="Kawaguchi M."/>
        </authorList>
    </citation>
    <scope>NUCLEOTIDE SEQUENCE</scope>
    <source>
        <strain evidence="11">HR1</strain>
    </source>
</reference>
<reference evidence="10 12" key="1">
    <citation type="submission" date="2017-11" db="EMBL/GenBank/DDBJ databases">
        <title>The genome of Rhizophagus clarus HR1 reveals common genetic basis of auxotrophy among arbuscular mycorrhizal fungi.</title>
        <authorList>
            <person name="Kobayashi Y."/>
        </authorList>
    </citation>
    <scope>NUCLEOTIDE SEQUENCE [LARGE SCALE GENOMIC DNA]</scope>
    <source>
        <strain evidence="10 12">HR1</strain>
    </source>
</reference>
<proteinExistence type="inferred from homology"/>
<evidence type="ECO:0000256" key="1">
    <source>
        <dbReference type="ARBA" id="ARBA00004127"/>
    </source>
</evidence>
<sequence>MSGFNIVWVGCAIAGLVAISYIVIPKGPNQTTIRTSLILSFICIYLMWAITYLSQLHPLIVPKKSAVEH</sequence>
<keyword evidence="8 9" id="KW-0472">Membrane</keyword>
<evidence type="ECO:0000256" key="5">
    <source>
        <dbReference type="ARBA" id="ARBA00022781"/>
    </source>
</evidence>
<evidence type="ECO:0000256" key="4">
    <source>
        <dbReference type="ARBA" id="ARBA00022692"/>
    </source>
</evidence>
<feature type="transmembrane region" description="Helical" evidence="9">
    <location>
        <begin position="6"/>
        <end position="24"/>
    </location>
</feature>
<keyword evidence="4 9" id="KW-0812">Transmembrane</keyword>
<dbReference type="InterPro" id="IPR008389">
    <property type="entry name" value="ATPase_V0-cplx_e1/e2_su"/>
</dbReference>
<evidence type="ECO:0000313" key="10">
    <source>
        <dbReference type="EMBL" id="GBC01161.1"/>
    </source>
</evidence>
<keyword evidence="3" id="KW-0813">Transport</keyword>
<accession>A0A2Z6RGS5</accession>
<dbReference type="STRING" id="94130.A0A2Z6RGS5"/>
<dbReference type="AlphaFoldDB" id="A0A2Z6RGS5"/>
<dbReference type="PANTHER" id="PTHR12263:SF0">
    <property type="entry name" value="V-TYPE PROTON ATPASE SUBUNIT"/>
    <property type="match status" value="1"/>
</dbReference>
<keyword evidence="5" id="KW-0375">Hydrogen ion transport</keyword>
<dbReference type="Pfam" id="PF05493">
    <property type="entry name" value="ATP_synt_H"/>
    <property type="match status" value="1"/>
</dbReference>
<evidence type="ECO:0000256" key="8">
    <source>
        <dbReference type="ARBA" id="ARBA00023136"/>
    </source>
</evidence>
<dbReference type="GO" id="GO:0007035">
    <property type="term" value="P:vacuolar acidification"/>
    <property type="evidence" value="ECO:0007669"/>
    <property type="project" value="TreeGrafter"/>
</dbReference>
<evidence type="ECO:0000256" key="2">
    <source>
        <dbReference type="ARBA" id="ARBA00008328"/>
    </source>
</evidence>
<comment type="subcellular location">
    <subcellularLocation>
        <location evidence="1">Endomembrane system</location>
        <topology evidence="1">Multi-pass membrane protein</topology>
    </subcellularLocation>
</comment>
<evidence type="ECO:0000256" key="3">
    <source>
        <dbReference type="ARBA" id="ARBA00022448"/>
    </source>
</evidence>
<dbReference type="GO" id="GO:0012505">
    <property type="term" value="C:endomembrane system"/>
    <property type="evidence" value="ECO:0007669"/>
    <property type="project" value="UniProtKB-SubCell"/>
</dbReference>
<evidence type="ECO:0000313" key="11">
    <source>
        <dbReference type="EMBL" id="GES96626.1"/>
    </source>
</evidence>
<dbReference type="Proteomes" id="UP000247702">
    <property type="component" value="Unassembled WGS sequence"/>
</dbReference>
<evidence type="ECO:0000256" key="6">
    <source>
        <dbReference type="ARBA" id="ARBA00022989"/>
    </source>
</evidence>
<dbReference type="EMBL" id="BEXD01003435">
    <property type="protein sequence ID" value="GBC01161.1"/>
    <property type="molecule type" value="Genomic_DNA"/>
</dbReference>
<keyword evidence="12" id="KW-1185">Reference proteome</keyword>
<dbReference type="EMBL" id="BLAL01000252">
    <property type="protein sequence ID" value="GES96626.1"/>
    <property type="molecule type" value="Genomic_DNA"/>
</dbReference>
<dbReference type="GO" id="GO:0000220">
    <property type="term" value="C:vacuolar proton-transporting V-type ATPase, V0 domain"/>
    <property type="evidence" value="ECO:0007669"/>
    <property type="project" value="TreeGrafter"/>
</dbReference>
<keyword evidence="7" id="KW-0406">Ion transport</keyword>
<evidence type="ECO:0000313" key="12">
    <source>
        <dbReference type="Proteomes" id="UP000247702"/>
    </source>
</evidence>
<dbReference type="GO" id="GO:0046961">
    <property type="term" value="F:proton-transporting ATPase activity, rotational mechanism"/>
    <property type="evidence" value="ECO:0007669"/>
    <property type="project" value="InterPro"/>
</dbReference>
<dbReference type="OrthoDB" id="1508846at2759"/>